<evidence type="ECO:0000256" key="1">
    <source>
        <dbReference type="ARBA" id="ARBA00008791"/>
    </source>
</evidence>
<organism evidence="3 4">
    <name type="scientific">Microbacterium hatanonis</name>
    <dbReference type="NCBI Taxonomy" id="404366"/>
    <lineage>
        <taxon>Bacteria</taxon>
        <taxon>Bacillati</taxon>
        <taxon>Actinomycetota</taxon>
        <taxon>Actinomycetes</taxon>
        <taxon>Micrococcales</taxon>
        <taxon>Microbacteriaceae</taxon>
        <taxon>Microbacterium</taxon>
    </lineage>
</organism>
<dbReference type="SUPFAM" id="SSF52402">
    <property type="entry name" value="Adenine nucleotide alpha hydrolases-like"/>
    <property type="match status" value="4"/>
</dbReference>
<accession>A0A5C8I0E5</accession>
<dbReference type="PANTHER" id="PTHR46268">
    <property type="entry name" value="STRESS RESPONSE PROTEIN NHAX"/>
    <property type="match status" value="1"/>
</dbReference>
<dbReference type="CDD" id="cd00293">
    <property type="entry name" value="USP-like"/>
    <property type="match status" value="2"/>
</dbReference>
<protein>
    <recommendedName>
        <fullName evidence="2">UspA domain-containing protein</fullName>
    </recommendedName>
</protein>
<dbReference type="RefSeq" id="WP_147893067.1">
    <property type="nucleotide sequence ID" value="NZ_BAAANR010000001.1"/>
</dbReference>
<dbReference type="InterPro" id="IPR006016">
    <property type="entry name" value="UspA"/>
</dbReference>
<dbReference type="Pfam" id="PF00582">
    <property type="entry name" value="Usp"/>
    <property type="match status" value="2"/>
</dbReference>
<feature type="domain" description="UspA" evidence="2">
    <location>
        <begin position="142"/>
        <end position="277"/>
    </location>
</feature>
<name>A0A5C8I0E5_9MICO</name>
<feature type="domain" description="UspA" evidence="2">
    <location>
        <begin position="456"/>
        <end position="590"/>
    </location>
</feature>
<evidence type="ECO:0000313" key="3">
    <source>
        <dbReference type="EMBL" id="TXK12336.1"/>
    </source>
</evidence>
<reference evidence="3 4" key="1">
    <citation type="submission" date="2019-08" db="EMBL/GenBank/DDBJ databases">
        <authorList>
            <person name="Dong K."/>
        </authorList>
    </citation>
    <scope>NUCLEOTIDE SEQUENCE [LARGE SCALE GENOMIC DNA]</scope>
    <source>
        <strain evidence="3 4">JCM14558</strain>
    </source>
</reference>
<comment type="similarity">
    <text evidence="1">Belongs to the universal stress protein A family.</text>
</comment>
<sequence>MDAAIVIGWDGSISARRALRWAQGQNSTSILLVQVVRETVLLDGLDPRRVEPPEDDISIETAAEETREFDENVTVETRIIVGDPVAELARFTGPGTVLAVGDRHRSVLRFRAGWSVGARLAAFATGPVAIIANEYEESQTGVVVGVDDSDGAHSALIFAAAHAAKMSQTLHVVHAWHSSSLWRDRAMPPAPSLAEANAQHTDVLTAAVNEARRRHPELLVVGSVVDEAPGQALLRASAGCSLLVIGDGRATSIERMLLGTASYDILLNLDAPTVIIPRPAPHSTALTPAASALPNDDMTGLSPRSTPTQPPVHVVVGWDGSPPSRAALEWAVAREKSGPTPGHVDVVMVADEPLADTDSEITATTIAFDERAVQRLINDVSDSAPDVAIRGKVVHGFVLHALSELSQPDTLMVIGTEDRKGPRLRFDYSVGAHLPALAHGPVTIVPSTIDPSLTGVAVGVDGFDPSNDAVLTAAAEAARRGETLHLVHAWTKPVLHDTLSTLDSAFVSDLEGEHRSILDAASNLAAAHFPTVQMKSHLVRGHAARALLDLSPSPAIIVVGNRGLSGWQRFRLGSVSHELVLNTRVPLFIIGRPDAPQQPQHLSSPDLAAALSVGMPT</sequence>
<dbReference type="PRINTS" id="PR01438">
    <property type="entry name" value="UNVRSLSTRESS"/>
</dbReference>
<dbReference type="InterPro" id="IPR014729">
    <property type="entry name" value="Rossmann-like_a/b/a_fold"/>
</dbReference>
<keyword evidence="4" id="KW-1185">Reference proteome</keyword>
<dbReference type="Proteomes" id="UP000321034">
    <property type="component" value="Unassembled WGS sequence"/>
</dbReference>
<gene>
    <name evidence="3" type="ORF">FVP77_02320</name>
</gene>
<dbReference type="AlphaFoldDB" id="A0A5C8I0E5"/>
<comment type="caution">
    <text evidence="3">The sequence shown here is derived from an EMBL/GenBank/DDBJ whole genome shotgun (WGS) entry which is preliminary data.</text>
</comment>
<dbReference type="OrthoDB" id="9772177at2"/>
<dbReference type="EMBL" id="VRSV01000001">
    <property type="protein sequence ID" value="TXK12336.1"/>
    <property type="molecule type" value="Genomic_DNA"/>
</dbReference>
<dbReference type="PANTHER" id="PTHR46268:SF6">
    <property type="entry name" value="UNIVERSAL STRESS PROTEIN UP12"/>
    <property type="match status" value="1"/>
</dbReference>
<evidence type="ECO:0000259" key="2">
    <source>
        <dbReference type="Pfam" id="PF00582"/>
    </source>
</evidence>
<evidence type="ECO:0000313" key="4">
    <source>
        <dbReference type="Proteomes" id="UP000321034"/>
    </source>
</evidence>
<proteinExistence type="inferred from homology"/>
<dbReference type="InterPro" id="IPR006015">
    <property type="entry name" value="Universal_stress_UspA"/>
</dbReference>
<dbReference type="Gene3D" id="3.40.50.620">
    <property type="entry name" value="HUPs"/>
    <property type="match status" value="4"/>
</dbReference>